<evidence type="ECO:0000259" key="1">
    <source>
        <dbReference type="Pfam" id="PF13358"/>
    </source>
</evidence>
<dbReference type="AlphaFoldDB" id="A0A545U1H2"/>
<feature type="domain" description="Tc1-like transposase DDE" evidence="1">
    <location>
        <begin position="9"/>
        <end position="66"/>
    </location>
</feature>
<evidence type="ECO:0000313" key="2">
    <source>
        <dbReference type="EMBL" id="TQV83320.1"/>
    </source>
</evidence>
<proteinExistence type="predicted"/>
<dbReference type="InterPro" id="IPR038717">
    <property type="entry name" value="Tc1-like_DDE_dom"/>
</dbReference>
<dbReference type="GO" id="GO:0003676">
    <property type="term" value="F:nucleic acid binding"/>
    <property type="evidence" value="ECO:0007669"/>
    <property type="project" value="InterPro"/>
</dbReference>
<accession>A0A545U1H2</accession>
<sequence length="127" mass="14273">MFGPTLKPGDIVIIENLPAQKPIAIRGAIEATVAVLRFLPLYSPDCNPIEMAFSKLRAFLEKTAARTKDDRGDAITLAIETFTPKECENCFRAAGYDFKSSENALANRCFRDRQLREMETTEADHFE</sequence>
<dbReference type="Gene3D" id="3.30.420.10">
    <property type="entry name" value="Ribonuclease H-like superfamily/Ribonuclease H"/>
    <property type="match status" value="1"/>
</dbReference>
<reference evidence="2 3" key="1">
    <citation type="submission" date="2019-06" db="EMBL/GenBank/DDBJ databases">
        <title>Whole genome sequence for Rhodospirillaceae sp. R148.</title>
        <authorList>
            <person name="Wang G."/>
        </authorList>
    </citation>
    <scope>NUCLEOTIDE SEQUENCE [LARGE SCALE GENOMIC DNA]</scope>
    <source>
        <strain evidence="2 3">R148</strain>
    </source>
</reference>
<gene>
    <name evidence="2" type="ORF">FKG95_01605</name>
</gene>
<comment type="caution">
    <text evidence="2">The sequence shown here is derived from an EMBL/GenBank/DDBJ whole genome shotgun (WGS) entry which is preliminary data.</text>
</comment>
<dbReference type="Pfam" id="PF13358">
    <property type="entry name" value="DDE_3"/>
    <property type="match status" value="1"/>
</dbReference>
<evidence type="ECO:0000313" key="3">
    <source>
        <dbReference type="Proteomes" id="UP000315252"/>
    </source>
</evidence>
<keyword evidence="3" id="KW-1185">Reference proteome</keyword>
<dbReference type="RefSeq" id="WP_142894500.1">
    <property type="nucleotide sequence ID" value="NZ_ML660052.1"/>
</dbReference>
<dbReference type="Proteomes" id="UP000315252">
    <property type="component" value="Unassembled WGS sequence"/>
</dbReference>
<name>A0A545U1H2_9PROT</name>
<protein>
    <recommendedName>
        <fullName evidence="1">Tc1-like transposase DDE domain-containing protein</fullName>
    </recommendedName>
</protein>
<dbReference type="InterPro" id="IPR036397">
    <property type="entry name" value="RNaseH_sf"/>
</dbReference>
<organism evidence="2 3">
    <name type="scientific">Denitrobaculum tricleocarpae</name>
    <dbReference type="NCBI Taxonomy" id="2591009"/>
    <lineage>
        <taxon>Bacteria</taxon>
        <taxon>Pseudomonadati</taxon>
        <taxon>Pseudomonadota</taxon>
        <taxon>Alphaproteobacteria</taxon>
        <taxon>Rhodospirillales</taxon>
        <taxon>Rhodospirillaceae</taxon>
        <taxon>Denitrobaculum</taxon>
    </lineage>
</organism>
<dbReference type="OrthoDB" id="565387at2"/>
<dbReference type="EMBL" id="VHSH01000001">
    <property type="protein sequence ID" value="TQV83320.1"/>
    <property type="molecule type" value="Genomic_DNA"/>
</dbReference>